<keyword evidence="3" id="KW-0489">Methyltransferase</keyword>
<dbReference type="SMART" id="SM00138">
    <property type="entry name" value="MeTrc"/>
    <property type="match status" value="1"/>
</dbReference>
<dbReference type="InterPro" id="IPR036804">
    <property type="entry name" value="CheR_N_sf"/>
</dbReference>
<proteinExistence type="predicted"/>
<dbReference type="Pfam" id="PF03705">
    <property type="entry name" value="CheR_N"/>
    <property type="match status" value="1"/>
</dbReference>
<dbReference type="EC" id="2.1.1.80" evidence="2"/>
<evidence type="ECO:0000313" key="7">
    <source>
        <dbReference type="EMBL" id="MCA9758298.1"/>
    </source>
</evidence>
<reference evidence="7" key="1">
    <citation type="submission" date="2020-04" db="EMBL/GenBank/DDBJ databases">
        <authorList>
            <person name="Zhang T."/>
        </authorList>
    </citation>
    <scope>NUCLEOTIDE SEQUENCE</scope>
    <source>
        <strain evidence="7">HKST-UBA02</strain>
    </source>
</reference>
<dbReference type="GO" id="GO:0008983">
    <property type="term" value="F:protein-glutamate O-methyltransferase activity"/>
    <property type="evidence" value="ECO:0007669"/>
    <property type="project" value="UniProtKB-EC"/>
</dbReference>
<dbReference type="EMBL" id="JAGQHS010000159">
    <property type="protein sequence ID" value="MCA9758298.1"/>
    <property type="molecule type" value="Genomic_DNA"/>
</dbReference>
<dbReference type="InterPro" id="IPR000780">
    <property type="entry name" value="CheR_MeTrfase"/>
</dbReference>
<comment type="caution">
    <text evidence="7">The sequence shown here is derived from an EMBL/GenBank/DDBJ whole genome shotgun (WGS) entry which is preliminary data.</text>
</comment>
<dbReference type="SUPFAM" id="SSF47757">
    <property type="entry name" value="Chemotaxis receptor methyltransferase CheR, N-terminal domain"/>
    <property type="match status" value="1"/>
</dbReference>
<comment type="catalytic activity">
    <reaction evidence="1">
        <text>L-glutamyl-[protein] + S-adenosyl-L-methionine = [protein]-L-glutamate 5-O-methyl ester + S-adenosyl-L-homocysteine</text>
        <dbReference type="Rhea" id="RHEA:24452"/>
        <dbReference type="Rhea" id="RHEA-COMP:10208"/>
        <dbReference type="Rhea" id="RHEA-COMP:10311"/>
        <dbReference type="ChEBI" id="CHEBI:29973"/>
        <dbReference type="ChEBI" id="CHEBI:57856"/>
        <dbReference type="ChEBI" id="CHEBI:59789"/>
        <dbReference type="ChEBI" id="CHEBI:82795"/>
        <dbReference type="EC" id="2.1.1.80"/>
    </reaction>
</comment>
<protein>
    <recommendedName>
        <fullName evidence="2">protein-glutamate O-methyltransferase</fullName>
        <ecNumber evidence="2">2.1.1.80</ecNumber>
    </recommendedName>
</protein>
<dbReference type="InterPro" id="IPR029063">
    <property type="entry name" value="SAM-dependent_MTases_sf"/>
</dbReference>
<evidence type="ECO:0000256" key="2">
    <source>
        <dbReference type="ARBA" id="ARBA00012534"/>
    </source>
</evidence>
<organism evidence="7 8">
    <name type="scientific">Eiseniibacteriota bacterium</name>
    <dbReference type="NCBI Taxonomy" id="2212470"/>
    <lineage>
        <taxon>Bacteria</taxon>
        <taxon>Candidatus Eiseniibacteriota</taxon>
    </lineage>
</organism>
<dbReference type="AlphaFoldDB" id="A0A956NIE0"/>
<dbReference type="PIRSF" id="PIRSF000410">
    <property type="entry name" value="CheR"/>
    <property type="match status" value="1"/>
</dbReference>
<dbReference type="PRINTS" id="PR00996">
    <property type="entry name" value="CHERMTFRASE"/>
</dbReference>
<reference evidence="7" key="2">
    <citation type="journal article" date="2021" name="Microbiome">
        <title>Successional dynamics and alternative stable states in a saline activated sludge microbial community over 9 years.</title>
        <authorList>
            <person name="Wang Y."/>
            <person name="Ye J."/>
            <person name="Ju F."/>
            <person name="Liu L."/>
            <person name="Boyd J.A."/>
            <person name="Deng Y."/>
            <person name="Parks D.H."/>
            <person name="Jiang X."/>
            <person name="Yin X."/>
            <person name="Woodcroft B.J."/>
            <person name="Tyson G.W."/>
            <person name="Hugenholtz P."/>
            <person name="Polz M.F."/>
            <person name="Zhang T."/>
        </authorList>
    </citation>
    <scope>NUCLEOTIDE SEQUENCE</scope>
    <source>
        <strain evidence="7">HKST-UBA02</strain>
    </source>
</reference>
<dbReference type="InterPro" id="IPR022642">
    <property type="entry name" value="CheR_C"/>
</dbReference>
<dbReference type="Gene3D" id="3.40.50.150">
    <property type="entry name" value="Vaccinia Virus protein VP39"/>
    <property type="match status" value="1"/>
</dbReference>
<accession>A0A956NIE0</accession>
<keyword evidence="5" id="KW-0949">S-adenosyl-L-methionine</keyword>
<name>A0A956NIE0_UNCEI</name>
<gene>
    <name evidence="7" type="ORF">KDA27_21060</name>
</gene>
<dbReference type="InterPro" id="IPR026024">
    <property type="entry name" value="Chemotaxis_MeTrfase_CheR"/>
</dbReference>
<evidence type="ECO:0000259" key="6">
    <source>
        <dbReference type="PROSITE" id="PS50123"/>
    </source>
</evidence>
<dbReference type="Pfam" id="PF01739">
    <property type="entry name" value="CheR"/>
    <property type="match status" value="1"/>
</dbReference>
<evidence type="ECO:0000256" key="4">
    <source>
        <dbReference type="ARBA" id="ARBA00022679"/>
    </source>
</evidence>
<dbReference type="InterPro" id="IPR022641">
    <property type="entry name" value="CheR_N"/>
</dbReference>
<evidence type="ECO:0000313" key="8">
    <source>
        <dbReference type="Proteomes" id="UP000739538"/>
    </source>
</evidence>
<dbReference type="Proteomes" id="UP000739538">
    <property type="component" value="Unassembled WGS sequence"/>
</dbReference>
<sequence>MSSPTMSIAQFERLRKLIYEKSGIWFADNKKYLLEARLGRRLLELEIDDFDQYVSFMTMGPYRDDEFNEMFSRITINETSFFRNGPQLDVFEKKILPEIVEKRKNMRQLRIWSAACSTGEEPYTLGIIASRVLGFRAKEWTVQIFGSDISERAIRIARAGRYPSLSLRSVPPAIVQKYFHEANGFNQIDPEIQAMVTFGRLNLKDRLAARRYGVWDVIFCRNVMIYFDQDMKDQSLELFASVLAPDGALLVGHSESFRNNAHFVARSEPQGFAYARVQGSGGVLRNAA</sequence>
<dbReference type="SUPFAM" id="SSF53335">
    <property type="entry name" value="S-adenosyl-L-methionine-dependent methyltransferases"/>
    <property type="match status" value="1"/>
</dbReference>
<evidence type="ECO:0000256" key="1">
    <source>
        <dbReference type="ARBA" id="ARBA00001541"/>
    </source>
</evidence>
<feature type="domain" description="CheR-type methyltransferase" evidence="6">
    <location>
        <begin position="1"/>
        <end position="280"/>
    </location>
</feature>
<evidence type="ECO:0000256" key="3">
    <source>
        <dbReference type="ARBA" id="ARBA00022603"/>
    </source>
</evidence>
<dbReference type="PANTHER" id="PTHR24422:SF10">
    <property type="entry name" value="CHEMOTAXIS PROTEIN METHYLTRANSFERASE 2"/>
    <property type="match status" value="1"/>
</dbReference>
<evidence type="ECO:0000256" key="5">
    <source>
        <dbReference type="ARBA" id="ARBA00022691"/>
    </source>
</evidence>
<dbReference type="Gene3D" id="1.10.155.10">
    <property type="entry name" value="Chemotaxis receptor methyltransferase CheR, N-terminal domain"/>
    <property type="match status" value="1"/>
</dbReference>
<dbReference type="PROSITE" id="PS50123">
    <property type="entry name" value="CHER"/>
    <property type="match status" value="1"/>
</dbReference>
<dbReference type="PANTHER" id="PTHR24422">
    <property type="entry name" value="CHEMOTAXIS PROTEIN METHYLTRANSFERASE"/>
    <property type="match status" value="1"/>
</dbReference>
<keyword evidence="4" id="KW-0808">Transferase</keyword>
<dbReference type="GO" id="GO:0032259">
    <property type="term" value="P:methylation"/>
    <property type="evidence" value="ECO:0007669"/>
    <property type="project" value="UniProtKB-KW"/>
</dbReference>
<dbReference type="InterPro" id="IPR050903">
    <property type="entry name" value="Bact_Chemotaxis_MeTrfase"/>
</dbReference>